<dbReference type="AlphaFoldDB" id="A0AAD4IFE1"/>
<comment type="caution">
    <text evidence="1">The sequence shown here is derived from an EMBL/GenBank/DDBJ whole genome shotgun (WGS) entry which is preliminary data.</text>
</comment>
<protein>
    <submittedName>
        <fullName evidence="1">Uncharacterized protein</fullName>
    </submittedName>
</protein>
<reference evidence="1" key="1">
    <citation type="submission" date="2021-07" db="EMBL/GenBank/DDBJ databases">
        <title>Genome Resource of American Ginseng Black Spot Pathogen Alternaria panax.</title>
        <authorList>
            <person name="Qiu C."/>
            <person name="Wang W."/>
            <person name="Liu Z."/>
        </authorList>
    </citation>
    <scope>NUCLEOTIDE SEQUENCE</scope>
    <source>
        <strain evidence="1">BNCC115425</strain>
    </source>
</reference>
<gene>
    <name evidence="1" type="ORF">G6011_03534</name>
</gene>
<organism evidence="1 2">
    <name type="scientific">Alternaria panax</name>
    <dbReference type="NCBI Taxonomy" id="48097"/>
    <lineage>
        <taxon>Eukaryota</taxon>
        <taxon>Fungi</taxon>
        <taxon>Dikarya</taxon>
        <taxon>Ascomycota</taxon>
        <taxon>Pezizomycotina</taxon>
        <taxon>Dothideomycetes</taxon>
        <taxon>Pleosporomycetidae</taxon>
        <taxon>Pleosporales</taxon>
        <taxon>Pleosporineae</taxon>
        <taxon>Pleosporaceae</taxon>
        <taxon>Alternaria</taxon>
        <taxon>Alternaria sect. Panax</taxon>
    </lineage>
</organism>
<dbReference type="EMBL" id="JAANER010000002">
    <property type="protein sequence ID" value="KAG9193499.1"/>
    <property type="molecule type" value="Genomic_DNA"/>
</dbReference>
<proteinExistence type="predicted"/>
<accession>A0AAD4IFE1</accession>
<evidence type="ECO:0000313" key="2">
    <source>
        <dbReference type="Proteomes" id="UP001199106"/>
    </source>
</evidence>
<name>A0AAD4IFE1_9PLEO</name>
<evidence type="ECO:0000313" key="1">
    <source>
        <dbReference type="EMBL" id="KAG9193499.1"/>
    </source>
</evidence>
<dbReference type="Proteomes" id="UP001199106">
    <property type="component" value="Unassembled WGS sequence"/>
</dbReference>
<sequence length="251" mass="29274">MAMLESNFAKTAIAMDPGRLTFLDLPAELRFTVYAYFTPKDQDTFHFGKPAYDGLLRTRKQIRNEAQREIQRAANKYYRSYEAKWLLEEGFRIKVEPIIDPGKVTVVLSQDLFMSDTCEIGKQWLKYRFHVPLASLKLKRLAFKISPNTNTLAPNNLGCVSDRWAVTQLLMSIFESNPQAQRIYFHWGTLMPGQSKGVFENMCLLSERQWMLNRNQKEKDAQYKWLLTTNADYSSDTACGIWVDRVPEYFH</sequence>
<keyword evidence="2" id="KW-1185">Reference proteome</keyword>